<dbReference type="InterPro" id="IPR015943">
    <property type="entry name" value="WD40/YVTN_repeat-like_dom_sf"/>
</dbReference>
<evidence type="ECO:0000313" key="3">
    <source>
        <dbReference type="EMBL" id="RUT73140.1"/>
    </source>
</evidence>
<dbReference type="RefSeq" id="WP_127344738.1">
    <property type="nucleotide sequence ID" value="NZ_RJJX01000027.1"/>
</dbReference>
<keyword evidence="4" id="KW-1185">Reference proteome</keyword>
<evidence type="ECO:0000313" key="4">
    <source>
        <dbReference type="Proteomes" id="UP000282985"/>
    </source>
</evidence>
<feature type="signal peptide" evidence="1">
    <location>
        <begin position="1"/>
        <end position="19"/>
    </location>
</feature>
<sequence>MKKFYTLVLLISIWSILNAQTTFERVLNDPSENYEIAKDLCVNSNGEILVLTRHNGGSSVYKLSAVGDTIWNKKLVYKERKVNANRICVGVDGGYLIAGELVVNNFTDIYLLKIDEAGNKIWDKIIGNSDNFNYCNDLVALPGDGYLLCGIIPQGASQPFFMKLNGSGEIQWENNNLLIDGFSSKADIHPLSISIASGAYFIGGEYDDTVPQAFLMKFDLDGNQILNSKTTSGKREYLKSIHHCQDGSIAFTGYREYVNNSITTSKIWLGKYDENGNLLWEKELKDNNKNFGFDIAEDADGNLNIAGVVYTNDANETPYLAKFDAAGNLIWERYFGSDTGGYLNRLLLQGNFYYGVGYHWANSEWGYNYGNDKAYVLKTDLKGNVNDLRIIPSNTDHCEGVERELMVYGFMESFNWTTDLDIIKTKYNIRTSQAGEYSVSSVDKNGNTRQSNIYTIYSNPNPNILFTDDSKFCGEGDKSLTTEKEYDSYQWFFTDNQSELTSIGDTKTQLVNQTGDYRVQVVDENACKNVVVANDNNLFKAYESTELVAFVADSSNISRAGLADGSATIGVSGGNPPYSYLWEETESTSNSGNNLKANTFYHVTVFDDRGCQTRVTFMLKVVPVVENNLCSFSKVGGDLQLYNTDIQVIENDFEGKIWFATVQEIGMFDGKNWSTINSPNVYQSIQKDKNGNLWCGANENDRGLNKYDGNSWTSFFASNGLAGNNIRDIKEDKYGNLWIATDAGLSRFDGSHFTNFTKGDGLIDNDLYSIHIDKKNRLWIGNYNGITRFNILSNTQIDSCRTFYNAGTQTIGGIKNIEEDKEGNIWASSNWVSEGESGLLKFDGSQWSVIHPGLSMKLTFIYDIYCDTQGGVWVATDKGVGYFDGSNWHAYTKENGLLSNKVSAIGEDLLGYVWIGYNPGEGLSKYSNGEWLTINTASELLNNGIKCNILDSEKNIWVCLESGSYLLQKYDGTNWKTFTEEDGFTGYCYDLASDSKSNVWIATDQGLYKESQNSFVKKTSADGLFADKVLGVCVDKNENVWLRYEDGSGISKFSNGQFMYYTKNEGLLDNHVRDLQADSLGNIWISYNGVFDKQLSKYDGQVFTHMEAPTNSDGIQNPIEKLFVDAQNRVWVSYQNKIAVWSNDNWSFYGEGEHGVSAEFTLSSFGQDAEKNVIVSFYKDLDSGTTEQKLVKFTGTEWINFTANNGLPRGPINCVQDDYQGHIWYGTTKGLLKFTKCTNEEVLISVNNGTCTGEGKRSLIITPTGGNHPYQYSIDNGNNFQTDSIFSDLKAGSYHLLVKNKNGELITNRELSITDPIPLEANVEGINVTCKGRTDGVAICKPSGGMEPYVFLWDDENSSTGARIENLKEGVEYTVTVTDTNGCTAIASLSIGHDPLLKFTDWKNVTCSGLNDGMAVITPIGGKAPFQYQWDDVNNTTDSIVTTLSGDKYHFVSVSDANNCVSIDSIKLNQPEEILINVNKFNSCDGENTGGAELSVSGGVLPYSFQWDDANHSTSKQLYKIAAGSYNVLVKDYSGCEKAAIVAIEKFDAPQVVDIVSNKGEYFCPDNTELSPDGDFASYKWSTGSTDKVLIPEREGKYWLRVFNEDKCSAIDTINIKNLSTYQDQNICIISVTPDNKNEIVWERRNGFGIDSYNVYKESNAASQYELLANVPFDEISVFKDQDSDPTSRSHTYAISVVDVCGLESDKSEAHRTMLLQASYGVNGAINLAWNKYLGLDFDTYYIYRGTSVDQMELLTSISDSESKYIDNNAPEEEFLYYVLQIEAPDVCEPNVLKSSFEEYGVSRSNTIDAGNKVTGIKDKDEMVDAITIYPNPMVDRSYAEFKNSDFKEYTLSVIDSRGSVVYLQRGITGNKVEIPRGNLATGQYIIELRGEKIFRGRLIVK</sequence>
<name>A0A434AFK0_9BACT</name>
<dbReference type="InterPro" id="IPR011110">
    <property type="entry name" value="Reg_prop"/>
</dbReference>
<keyword evidence="1" id="KW-0732">Signal</keyword>
<dbReference type="SUPFAM" id="SSF101898">
    <property type="entry name" value="NHL repeat"/>
    <property type="match status" value="2"/>
</dbReference>
<comment type="caution">
    <text evidence="3">The sequence shown here is derived from an EMBL/GenBank/DDBJ whole genome shotgun (WGS) entry which is preliminary data.</text>
</comment>
<dbReference type="PANTHER" id="PTHR42754">
    <property type="entry name" value="ENDOGLUCANASE"/>
    <property type="match status" value="1"/>
</dbReference>
<dbReference type="EMBL" id="RJJX01000027">
    <property type="protein sequence ID" value="RUT73140.1"/>
    <property type="molecule type" value="Genomic_DNA"/>
</dbReference>
<dbReference type="Pfam" id="PF13573">
    <property type="entry name" value="SprB"/>
    <property type="match status" value="3"/>
</dbReference>
<organism evidence="3 4">
    <name type="scientific">Ancylomarina longa</name>
    <dbReference type="NCBI Taxonomy" id="2487017"/>
    <lineage>
        <taxon>Bacteria</taxon>
        <taxon>Pseudomonadati</taxon>
        <taxon>Bacteroidota</taxon>
        <taxon>Bacteroidia</taxon>
        <taxon>Marinilabiliales</taxon>
        <taxon>Marinifilaceae</taxon>
        <taxon>Ancylomarina</taxon>
    </lineage>
</organism>
<feature type="domain" description="Secretion system C-terminal sorting" evidence="2">
    <location>
        <begin position="1829"/>
        <end position="1893"/>
    </location>
</feature>
<dbReference type="OrthoDB" id="1090267at2"/>
<gene>
    <name evidence="3" type="ORF">DLK05_14755</name>
</gene>
<dbReference type="SUPFAM" id="SSF63829">
    <property type="entry name" value="Calcium-dependent phosphotriesterase"/>
    <property type="match status" value="2"/>
</dbReference>
<dbReference type="Proteomes" id="UP000282985">
    <property type="component" value="Unassembled WGS sequence"/>
</dbReference>
<dbReference type="PANTHER" id="PTHR42754:SF1">
    <property type="entry name" value="LIPOPROTEIN"/>
    <property type="match status" value="1"/>
</dbReference>
<accession>A0A434AFK0</accession>
<dbReference type="Pfam" id="PF07494">
    <property type="entry name" value="Reg_prop"/>
    <property type="match status" value="1"/>
</dbReference>
<proteinExistence type="predicted"/>
<dbReference type="InterPro" id="IPR025667">
    <property type="entry name" value="SprB_repeat"/>
</dbReference>
<reference evidence="3 4" key="1">
    <citation type="submission" date="2018-11" db="EMBL/GenBank/DDBJ databases">
        <title>Parancylomarina longa gen. nov., sp. nov., isolated from sediments of southern Okinawa.</title>
        <authorList>
            <person name="Fu T."/>
        </authorList>
    </citation>
    <scope>NUCLEOTIDE SEQUENCE [LARGE SCALE GENOMIC DNA]</scope>
    <source>
        <strain evidence="3 4">T3-2 S1-C</strain>
    </source>
</reference>
<evidence type="ECO:0000259" key="2">
    <source>
        <dbReference type="Pfam" id="PF18962"/>
    </source>
</evidence>
<evidence type="ECO:0000256" key="1">
    <source>
        <dbReference type="SAM" id="SignalP"/>
    </source>
</evidence>
<feature type="chain" id="PRO_5019292262" description="Secretion system C-terminal sorting domain-containing protein" evidence="1">
    <location>
        <begin position="20"/>
        <end position="1902"/>
    </location>
</feature>
<dbReference type="Pfam" id="PF18962">
    <property type="entry name" value="Por_Secre_tail"/>
    <property type="match status" value="1"/>
</dbReference>
<dbReference type="InterPro" id="IPR026444">
    <property type="entry name" value="Secre_tail"/>
</dbReference>
<dbReference type="Gene3D" id="2.130.10.10">
    <property type="entry name" value="YVTN repeat-like/Quinoprotein amine dehydrogenase"/>
    <property type="match status" value="4"/>
</dbReference>
<protein>
    <recommendedName>
        <fullName evidence="2">Secretion system C-terminal sorting domain-containing protein</fullName>
    </recommendedName>
</protein>